<feature type="compositionally biased region" description="Basic and acidic residues" evidence="1">
    <location>
        <begin position="480"/>
        <end position="619"/>
    </location>
</feature>
<evidence type="ECO:0000256" key="1">
    <source>
        <dbReference type="SAM" id="MobiDB-lite"/>
    </source>
</evidence>
<evidence type="ECO:0000313" key="3">
    <source>
        <dbReference type="Proteomes" id="UP000499080"/>
    </source>
</evidence>
<feature type="compositionally biased region" description="Basic and acidic residues" evidence="1">
    <location>
        <begin position="727"/>
        <end position="744"/>
    </location>
</feature>
<dbReference type="Proteomes" id="UP000499080">
    <property type="component" value="Unassembled WGS sequence"/>
</dbReference>
<feature type="compositionally biased region" description="Basic and acidic residues" evidence="1">
    <location>
        <begin position="8"/>
        <end position="21"/>
    </location>
</feature>
<reference evidence="2 3" key="1">
    <citation type="journal article" date="2019" name="Sci. Rep.">
        <title>Orb-weaving spider Araneus ventricosus genome elucidates the spidroin gene catalogue.</title>
        <authorList>
            <person name="Kono N."/>
            <person name="Nakamura H."/>
            <person name="Ohtoshi R."/>
            <person name="Moran D.A.P."/>
            <person name="Shinohara A."/>
            <person name="Yoshida Y."/>
            <person name="Fujiwara M."/>
            <person name="Mori M."/>
            <person name="Tomita M."/>
            <person name="Arakawa K."/>
        </authorList>
    </citation>
    <scope>NUCLEOTIDE SEQUENCE [LARGE SCALE GENOMIC DNA]</scope>
</reference>
<feature type="compositionally biased region" description="Basic and acidic residues" evidence="1">
    <location>
        <begin position="221"/>
        <end position="255"/>
    </location>
</feature>
<feature type="compositionally biased region" description="Basic and acidic residues" evidence="1">
    <location>
        <begin position="275"/>
        <end position="289"/>
    </location>
</feature>
<feature type="compositionally biased region" description="Basic and acidic residues" evidence="1">
    <location>
        <begin position="628"/>
        <end position="645"/>
    </location>
</feature>
<gene>
    <name evidence="2" type="ORF">AVEN_215341_1</name>
</gene>
<accession>A0A4Y2GGM5</accession>
<sequence>MQSFENAYHNKRDDSPKDNRTRPIAVETAIGGKNDWGGKCESQRNKRTFVLNSIFAELRRCCVSMMKIKSHKLHKGSRASPMRKDVLKKPLHSSGSPRLHSSSRPPPMKHLSPGMKRSSIMPPGKSVHPSRMRSIASPPQRSIPRHNMQGSPMSMDRVRSLKRPKYEKRKMSPSPIRRDIPSTSHGMHGPSPYHDERYLNPRSSGHGSHFSPPPMKKKIRREPDRYERTASPDMMIRRPEMPMHSESRMPHRSDMPLHSTPMSSASHRGHVTSAVHDDRRNHYEMESRGHGGPPIVPSSHSKRPPHVKSPYDSQDSERYRSPSLPSGNRFPPSSDKRYAPTLHERFSAVVDRHRTEPKIKYSREDLEKITIDIHRNLKAQSPTLRRIVDPNDVKLVRRANEGHRPMFDREEIKQAPRDMREDAYYEKKATSGGGIYNSSHSTELRDVENYEITRHRFDPHHPSFHAASGRSLSDRWQNPEARKESTTLDRDDREYDRQHAKRSFVDARQSKSGDMDFRSERYPAGETSRSRPDYPDSHHRVHSPDIEPRSLPVHRKEGPLPDARKKLNMRRDSDREPPPSGHPDGRSRYMPVSEKRYSDNLSRVEKHHVDHRSSMEPPHKWATKRRSPMKEEKLPEFSRRPDKYAYKSWPEALPPPPRSNYYEGGHEGTESFRGRGGSRPFRGTRGLRSRGRGNFAPRSSYRGGYRNSSTLRGRGGSKRGRFSPGLWEHDLYSRSSEDRKMDLP</sequence>
<organism evidence="2 3">
    <name type="scientific">Araneus ventricosus</name>
    <name type="common">Orbweaver spider</name>
    <name type="synonym">Epeira ventricosa</name>
    <dbReference type="NCBI Taxonomy" id="182803"/>
    <lineage>
        <taxon>Eukaryota</taxon>
        <taxon>Metazoa</taxon>
        <taxon>Ecdysozoa</taxon>
        <taxon>Arthropoda</taxon>
        <taxon>Chelicerata</taxon>
        <taxon>Arachnida</taxon>
        <taxon>Araneae</taxon>
        <taxon>Araneomorphae</taxon>
        <taxon>Entelegynae</taxon>
        <taxon>Araneoidea</taxon>
        <taxon>Araneidae</taxon>
        <taxon>Araneus</taxon>
    </lineage>
</organism>
<comment type="caution">
    <text evidence="2">The sequence shown here is derived from an EMBL/GenBank/DDBJ whole genome shotgun (WGS) entry which is preliminary data.</text>
</comment>
<evidence type="ECO:0000313" key="2">
    <source>
        <dbReference type="EMBL" id="GBM51698.1"/>
    </source>
</evidence>
<feature type="compositionally biased region" description="Low complexity" evidence="1">
    <location>
        <begin position="201"/>
        <end position="210"/>
    </location>
</feature>
<keyword evidence="3" id="KW-1185">Reference proteome</keyword>
<feature type="region of interest" description="Disordered" evidence="1">
    <location>
        <begin position="72"/>
        <end position="341"/>
    </location>
</feature>
<dbReference type="AlphaFoldDB" id="A0A4Y2GGM5"/>
<feature type="compositionally biased region" description="Low complexity" evidence="1">
    <location>
        <begin position="92"/>
        <end position="103"/>
    </location>
</feature>
<proteinExistence type="predicted"/>
<feature type="compositionally biased region" description="Basic and acidic residues" evidence="1">
    <location>
        <begin position="664"/>
        <end position="673"/>
    </location>
</feature>
<dbReference type="EMBL" id="BGPR01001346">
    <property type="protein sequence ID" value="GBM51698.1"/>
    <property type="molecule type" value="Genomic_DNA"/>
</dbReference>
<feature type="region of interest" description="Disordered" evidence="1">
    <location>
        <begin position="1"/>
        <end position="22"/>
    </location>
</feature>
<feature type="region of interest" description="Disordered" evidence="1">
    <location>
        <begin position="457"/>
        <end position="744"/>
    </location>
</feature>
<dbReference type="OrthoDB" id="6435118at2759"/>
<name>A0A4Y2GGM5_ARAVE</name>
<protein>
    <submittedName>
        <fullName evidence="2">Uncharacterized protein</fullName>
    </submittedName>
</protein>
<feature type="compositionally biased region" description="Low complexity" evidence="1">
    <location>
        <begin position="698"/>
        <end position="712"/>
    </location>
</feature>